<feature type="domain" description="C2H2-type" evidence="9">
    <location>
        <begin position="421"/>
        <end position="448"/>
    </location>
</feature>
<feature type="domain" description="C2H2-type" evidence="9">
    <location>
        <begin position="337"/>
        <end position="364"/>
    </location>
</feature>
<proteinExistence type="predicted"/>
<reference evidence="10 11" key="1">
    <citation type="submission" date="2024-02" db="EMBL/GenBank/DDBJ databases">
        <authorList>
            <person name="Daric V."/>
            <person name="Darras S."/>
        </authorList>
    </citation>
    <scope>NUCLEOTIDE SEQUENCE [LARGE SCALE GENOMIC DNA]</scope>
</reference>
<evidence type="ECO:0000256" key="6">
    <source>
        <dbReference type="ARBA" id="ARBA00023163"/>
    </source>
</evidence>
<evidence type="ECO:0000256" key="1">
    <source>
        <dbReference type="ARBA" id="ARBA00004123"/>
    </source>
</evidence>
<evidence type="ECO:0000313" key="10">
    <source>
        <dbReference type="EMBL" id="CAK8696924.1"/>
    </source>
</evidence>
<keyword evidence="11" id="KW-1185">Reference proteome</keyword>
<dbReference type="InterPro" id="IPR036236">
    <property type="entry name" value="Znf_C2H2_sf"/>
</dbReference>
<evidence type="ECO:0000256" key="4">
    <source>
        <dbReference type="ARBA" id="ARBA00022833"/>
    </source>
</evidence>
<keyword evidence="6" id="KW-0804">Transcription</keyword>
<comment type="subcellular location">
    <subcellularLocation>
        <location evidence="1">Nucleus</location>
    </subcellularLocation>
</comment>
<keyword evidence="7" id="KW-0539">Nucleus</keyword>
<evidence type="ECO:0000256" key="5">
    <source>
        <dbReference type="ARBA" id="ARBA00023015"/>
    </source>
</evidence>
<name>A0ABP0GYW3_CLALP</name>
<evidence type="ECO:0000259" key="9">
    <source>
        <dbReference type="PROSITE" id="PS50157"/>
    </source>
</evidence>
<evidence type="ECO:0000256" key="3">
    <source>
        <dbReference type="ARBA" id="ARBA00022737"/>
    </source>
</evidence>
<gene>
    <name evidence="10" type="ORF">CVLEPA_LOCUS30226</name>
</gene>
<feature type="domain" description="C2H2-type" evidence="9">
    <location>
        <begin position="365"/>
        <end position="389"/>
    </location>
</feature>
<feature type="domain" description="C2H2-type" evidence="9">
    <location>
        <begin position="393"/>
        <end position="420"/>
    </location>
</feature>
<dbReference type="SMART" id="SM00355">
    <property type="entry name" value="ZnF_C2H2"/>
    <property type="match status" value="10"/>
</dbReference>
<keyword evidence="5" id="KW-0805">Transcription regulation</keyword>
<dbReference type="SUPFAM" id="SSF57667">
    <property type="entry name" value="beta-beta-alpha zinc fingers"/>
    <property type="match status" value="5"/>
</dbReference>
<organism evidence="10 11">
    <name type="scientific">Clavelina lepadiformis</name>
    <name type="common">Light-bulb sea squirt</name>
    <name type="synonym">Ascidia lepadiformis</name>
    <dbReference type="NCBI Taxonomy" id="159417"/>
    <lineage>
        <taxon>Eukaryota</taxon>
        <taxon>Metazoa</taxon>
        <taxon>Chordata</taxon>
        <taxon>Tunicata</taxon>
        <taxon>Ascidiacea</taxon>
        <taxon>Aplousobranchia</taxon>
        <taxon>Clavelinidae</taxon>
        <taxon>Clavelina</taxon>
    </lineage>
</organism>
<evidence type="ECO:0000256" key="8">
    <source>
        <dbReference type="PROSITE-ProRule" id="PRU00042"/>
    </source>
</evidence>
<dbReference type="PROSITE" id="PS00028">
    <property type="entry name" value="ZINC_FINGER_C2H2_1"/>
    <property type="match status" value="9"/>
</dbReference>
<feature type="domain" description="C2H2-type" evidence="9">
    <location>
        <begin position="159"/>
        <end position="187"/>
    </location>
</feature>
<dbReference type="PROSITE" id="PS50157">
    <property type="entry name" value="ZINC_FINGER_C2H2_2"/>
    <property type="match status" value="9"/>
</dbReference>
<dbReference type="PANTHER" id="PTHR24399:SF23">
    <property type="entry name" value="C2H2-TYPE DOMAIN-CONTAINING PROTEIN"/>
    <property type="match status" value="1"/>
</dbReference>
<sequence>MDALMELIYLGDLKHESEYGKEMLIIAKYLEISLPNLSSISAVDDSDLLRADNSFSDNYVTTIAEPVVLRLLYDDTAKGTQRQRRQQQKKHRLKDYVYEDISEREEKTEICDRLQSKQACKLLSQQYEDNANIEKRNSFSNLTKVASDAYENLETKEANRCLPCNMKFENRRQFFNHQRLKHKNKKYPCGFCKKLFNRKADMKLHERRKHAVTKPYPCKECDASFAQNRQLQLHCRVHTDGHAFKCETCDKTFISSEGYKNHLQHAHAEKKHICDNQGCSSAFSSAKQLKRHKLTCKNDVNLSSFKQFQCEKCGKTFRWSHLLKRHCSSVHLKIKPFKCSDCTRSFNRSEQLEQHLTTHSGKRDYKCTECGKTFKQKAGLYVHQKIHSNIFKEVCDVCGYCCHSKSVLRVHQLTHSDEKPFSCERCSKSFKAMKYLKRHELIHNKVKTKKKTFTPGKIPLASATPTTTITSAVLTVSFQLNFVTECIADRIIL</sequence>
<dbReference type="Proteomes" id="UP001642483">
    <property type="component" value="Unassembled WGS sequence"/>
</dbReference>
<comment type="caution">
    <text evidence="10">The sequence shown here is derived from an EMBL/GenBank/DDBJ whole genome shotgun (WGS) entry which is preliminary data.</text>
</comment>
<dbReference type="Pfam" id="PF00096">
    <property type="entry name" value="zf-C2H2"/>
    <property type="match status" value="4"/>
</dbReference>
<protein>
    <recommendedName>
        <fullName evidence="9">C2H2-type domain-containing protein</fullName>
    </recommendedName>
</protein>
<keyword evidence="4" id="KW-0862">Zinc</keyword>
<dbReference type="PANTHER" id="PTHR24399">
    <property type="entry name" value="ZINC FINGER AND BTB DOMAIN-CONTAINING"/>
    <property type="match status" value="1"/>
</dbReference>
<evidence type="ECO:0000256" key="2">
    <source>
        <dbReference type="ARBA" id="ARBA00022723"/>
    </source>
</evidence>
<feature type="domain" description="C2H2-type" evidence="9">
    <location>
        <begin position="308"/>
        <end position="336"/>
    </location>
</feature>
<accession>A0ABP0GYW3</accession>
<dbReference type="EMBL" id="CAWYQH010000163">
    <property type="protein sequence ID" value="CAK8696924.1"/>
    <property type="molecule type" value="Genomic_DNA"/>
</dbReference>
<feature type="domain" description="C2H2-type" evidence="9">
    <location>
        <begin position="187"/>
        <end position="215"/>
    </location>
</feature>
<dbReference type="Gene3D" id="3.30.160.60">
    <property type="entry name" value="Classic Zinc Finger"/>
    <property type="match status" value="8"/>
</dbReference>
<keyword evidence="8" id="KW-0863">Zinc-finger</keyword>
<evidence type="ECO:0000313" key="11">
    <source>
        <dbReference type="Proteomes" id="UP001642483"/>
    </source>
</evidence>
<dbReference type="InterPro" id="IPR013087">
    <property type="entry name" value="Znf_C2H2_type"/>
</dbReference>
<feature type="domain" description="C2H2-type" evidence="9">
    <location>
        <begin position="244"/>
        <end position="272"/>
    </location>
</feature>
<keyword evidence="3" id="KW-0677">Repeat</keyword>
<feature type="domain" description="C2H2-type" evidence="9">
    <location>
        <begin position="216"/>
        <end position="243"/>
    </location>
</feature>
<keyword evidence="2" id="KW-0479">Metal-binding</keyword>
<evidence type="ECO:0000256" key="7">
    <source>
        <dbReference type="ARBA" id="ARBA00023242"/>
    </source>
</evidence>